<protein>
    <submittedName>
        <fullName evidence="2">Uncharacterized protein</fullName>
    </submittedName>
</protein>
<organism evidence="2 3">
    <name type="scientific">Liparis tanakae</name>
    <name type="common">Tanaka's snailfish</name>
    <dbReference type="NCBI Taxonomy" id="230148"/>
    <lineage>
        <taxon>Eukaryota</taxon>
        <taxon>Metazoa</taxon>
        <taxon>Chordata</taxon>
        <taxon>Craniata</taxon>
        <taxon>Vertebrata</taxon>
        <taxon>Euteleostomi</taxon>
        <taxon>Actinopterygii</taxon>
        <taxon>Neopterygii</taxon>
        <taxon>Teleostei</taxon>
        <taxon>Neoteleostei</taxon>
        <taxon>Acanthomorphata</taxon>
        <taxon>Eupercaria</taxon>
        <taxon>Perciformes</taxon>
        <taxon>Cottioidei</taxon>
        <taxon>Cottales</taxon>
        <taxon>Liparidae</taxon>
        <taxon>Liparis</taxon>
    </lineage>
</organism>
<accession>A0A4Z2J069</accession>
<evidence type="ECO:0000313" key="3">
    <source>
        <dbReference type="Proteomes" id="UP000314294"/>
    </source>
</evidence>
<sequence length="113" mass="12433">MDRELRVQIEGWGYQKANLLLQAYRACVLSSIGSPLVSCWASASGVRMPFSVASLSARLRTRGNSMKSYSTAPKAPPIMGPTQKTCQKQNIQRLKKSPHYGLQDFGASQDSQI</sequence>
<reference evidence="2 3" key="1">
    <citation type="submission" date="2019-03" db="EMBL/GenBank/DDBJ databases">
        <title>First draft genome of Liparis tanakae, snailfish: a comprehensive survey of snailfish specific genes.</title>
        <authorList>
            <person name="Kim W."/>
            <person name="Song I."/>
            <person name="Jeong J.-H."/>
            <person name="Kim D."/>
            <person name="Kim S."/>
            <person name="Ryu S."/>
            <person name="Song J.Y."/>
            <person name="Lee S.K."/>
        </authorList>
    </citation>
    <scope>NUCLEOTIDE SEQUENCE [LARGE SCALE GENOMIC DNA]</scope>
    <source>
        <tissue evidence="2">Muscle</tissue>
    </source>
</reference>
<feature type="region of interest" description="Disordered" evidence="1">
    <location>
        <begin position="65"/>
        <end position="113"/>
    </location>
</feature>
<comment type="caution">
    <text evidence="2">The sequence shown here is derived from an EMBL/GenBank/DDBJ whole genome shotgun (WGS) entry which is preliminary data.</text>
</comment>
<gene>
    <name evidence="2" type="ORF">EYF80_006800</name>
</gene>
<evidence type="ECO:0000256" key="1">
    <source>
        <dbReference type="SAM" id="MobiDB-lite"/>
    </source>
</evidence>
<feature type="compositionally biased region" description="Polar residues" evidence="1">
    <location>
        <begin position="82"/>
        <end position="92"/>
    </location>
</feature>
<dbReference type="EMBL" id="SRLO01000036">
    <property type="protein sequence ID" value="TNN82843.1"/>
    <property type="molecule type" value="Genomic_DNA"/>
</dbReference>
<name>A0A4Z2J069_9TELE</name>
<dbReference type="Proteomes" id="UP000314294">
    <property type="component" value="Unassembled WGS sequence"/>
</dbReference>
<dbReference type="AlphaFoldDB" id="A0A4Z2J069"/>
<evidence type="ECO:0000313" key="2">
    <source>
        <dbReference type="EMBL" id="TNN82843.1"/>
    </source>
</evidence>
<proteinExistence type="predicted"/>
<keyword evidence="3" id="KW-1185">Reference proteome</keyword>